<feature type="signal peptide" evidence="2">
    <location>
        <begin position="1"/>
        <end position="27"/>
    </location>
</feature>
<evidence type="ECO:0000256" key="1">
    <source>
        <dbReference type="SAM" id="MobiDB-lite"/>
    </source>
</evidence>
<protein>
    <submittedName>
        <fullName evidence="3">Uncharacterized protein</fullName>
    </submittedName>
</protein>
<keyword evidence="2" id="KW-0732">Signal</keyword>
<proteinExistence type="predicted"/>
<feature type="compositionally biased region" description="Pro residues" evidence="1">
    <location>
        <begin position="106"/>
        <end position="115"/>
    </location>
</feature>
<reference evidence="3 4" key="1">
    <citation type="submission" date="2023-12" db="EMBL/GenBank/DDBJ databases">
        <title>the genome sequence of Hyalangium sp. s54d21.</title>
        <authorList>
            <person name="Zhang X."/>
        </authorList>
    </citation>
    <scope>NUCLEOTIDE SEQUENCE [LARGE SCALE GENOMIC DNA]</scope>
    <source>
        <strain evidence="4">s54d21</strain>
    </source>
</reference>
<sequence length="209" mass="20513">MKFGLRGGFGALLAVTLFAAPAMGQQAAEEEEDSGPSLQDGVDVAQDLAEDALDPRKAERRPASQVRGTPHPTASGATSVAEESVQGLEALSPVEDDAAKAMLLPSAPPRGPAPRPGAMGGGLQGAGSTATLGDDTLHAVPLSSFGDDAARGVHAGAYADNVVRGVGSGVGIADDAARLAGGGLAKIGGALAVLGALLAKLFGGGKKDE</sequence>
<name>A0ABU5H205_9BACT</name>
<feature type="compositionally biased region" description="Basic and acidic residues" evidence="1">
    <location>
        <begin position="53"/>
        <end position="62"/>
    </location>
</feature>
<dbReference type="EMBL" id="JAXIVS010000004">
    <property type="protein sequence ID" value="MDY7227351.1"/>
    <property type="molecule type" value="Genomic_DNA"/>
</dbReference>
<evidence type="ECO:0000313" key="4">
    <source>
        <dbReference type="Proteomes" id="UP001291309"/>
    </source>
</evidence>
<evidence type="ECO:0000256" key="2">
    <source>
        <dbReference type="SAM" id="SignalP"/>
    </source>
</evidence>
<evidence type="ECO:0000313" key="3">
    <source>
        <dbReference type="EMBL" id="MDY7227351.1"/>
    </source>
</evidence>
<accession>A0ABU5H205</accession>
<organism evidence="3 4">
    <name type="scientific">Hyalangium rubrum</name>
    <dbReference type="NCBI Taxonomy" id="3103134"/>
    <lineage>
        <taxon>Bacteria</taxon>
        <taxon>Pseudomonadati</taxon>
        <taxon>Myxococcota</taxon>
        <taxon>Myxococcia</taxon>
        <taxon>Myxococcales</taxon>
        <taxon>Cystobacterineae</taxon>
        <taxon>Archangiaceae</taxon>
        <taxon>Hyalangium</taxon>
    </lineage>
</organism>
<dbReference type="RefSeq" id="WP_321546078.1">
    <property type="nucleotide sequence ID" value="NZ_JAXIVS010000004.1"/>
</dbReference>
<comment type="caution">
    <text evidence="3">The sequence shown here is derived from an EMBL/GenBank/DDBJ whole genome shotgun (WGS) entry which is preliminary data.</text>
</comment>
<gene>
    <name evidence="3" type="ORF">SYV04_13145</name>
</gene>
<feature type="region of interest" description="Disordered" evidence="1">
    <location>
        <begin position="103"/>
        <end position="134"/>
    </location>
</feature>
<keyword evidence="4" id="KW-1185">Reference proteome</keyword>
<feature type="region of interest" description="Disordered" evidence="1">
    <location>
        <begin position="24"/>
        <end position="85"/>
    </location>
</feature>
<dbReference type="Proteomes" id="UP001291309">
    <property type="component" value="Unassembled WGS sequence"/>
</dbReference>
<feature type="chain" id="PRO_5046275501" evidence="2">
    <location>
        <begin position="28"/>
        <end position="209"/>
    </location>
</feature>